<dbReference type="Pfam" id="PF08273">
    <property type="entry name" value="Zn_Ribbon_Prim"/>
    <property type="match status" value="1"/>
</dbReference>
<dbReference type="Pfam" id="PF23639">
    <property type="entry name" value="DUF7146"/>
    <property type="match status" value="1"/>
</dbReference>
<dbReference type="OrthoDB" id="8967890at2"/>
<dbReference type="InterPro" id="IPR006171">
    <property type="entry name" value="TOPRIM_dom"/>
</dbReference>
<dbReference type="InterPro" id="IPR055570">
    <property type="entry name" value="DUF7146"/>
</dbReference>
<accession>A0A246JEG8</accession>
<dbReference type="InterPro" id="IPR013237">
    <property type="entry name" value="Phage_T7_Gp4_N"/>
</dbReference>
<reference evidence="2 3" key="1">
    <citation type="journal article" date="2008" name="Int. J. Syst. Evol. Microbiol.">
        <title>Description of Roseateles aquatilis sp. nov. and Roseateles terrae sp. nov., in the class Betaproteobacteria, and emended description of the genus Roseateles.</title>
        <authorList>
            <person name="Gomila M."/>
            <person name="Bowien B."/>
            <person name="Falsen E."/>
            <person name="Moore E.R."/>
            <person name="Lalucat J."/>
        </authorList>
    </citation>
    <scope>NUCLEOTIDE SEQUENCE [LARGE SCALE GENOMIC DNA]</scope>
    <source>
        <strain evidence="2 3">CCUG 48205</strain>
    </source>
</reference>
<dbReference type="Proteomes" id="UP000197468">
    <property type="component" value="Unassembled WGS sequence"/>
</dbReference>
<keyword evidence="3" id="KW-1185">Reference proteome</keyword>
<gene>
    <name evidence="2" type="ORF">CDN99_12495</name>
</gene>
<dbReference type="GO" id="GO:0008270">
    <property type="term" value="F:zinc ion binding"/>
    <property type="evidence" value="ECO:0007669"/>
    <property type="project" value="InterPro"/>
</dbReference>
<dbReference type="SUPFAM" id="SSF57783">
    <property type="entry name" value="Zinc beta-ribbon"/>
    <property type="match status" value="1"/>
</dbReference>
<feature type="domain" description="DNA primase/helicase Gp4 N-terminal Bacteriophage T7-like" evidence="1">
    <location>
        <begin position="37"/>
        <end position="75"/>
    </location>
</feature>
<proteinExistence type="predicted"/>
<comment type="caution">
    <text evidence="2">The sequence shown here is derived from an EMBL/GenBank/DDBJ whole genome shotgun (WGS) entry which is preliminary data.</text>
</comment>
<dbReference type="AlphaFoldDB" id="A0A246JEG8"/>
<dbReference type="EMBL" id="NIOF01000004">
    <property type="protein sequence ID" value="OWQ91033.1"/>
    <property type="molecule type" value="Genomic_DNA"/>
</dbReference>
<organism evidence="2 3">
    <name type="scientific">Roseateles aquatilis</name>
    <dbReference type="NCBI Taxonomy" id="431061"/>
    <lineage>
        <taxon>Bacteria</taxon>
        <taxon>Pseudomonadati</taxon>
        <taxon>Pseudomonadota</taxon>
        <taxon>Betaproteobacteria</taxon>
        <taxon>Burkholderiales</taxon>
        <taxon>Sphaerotilaceae</taxon>
        <taxon>Roseateles</taxon>
    </lineage>
</organism>
<dbReference type="SMART" id="SM00778">
    <property type="entry name" value="Prim_Zn_Ribbon"/>
    <property type="match status" value="1"/>
</dbReference>
<dbReference type="Pfam" id="PF13362">
    <property type="entry name" value="Toprim_3"/>
    <property type="match status" value="1"/>
</dbReference>
<sequence length="338" mass="37032">MMNDEFEARVRDIKTRAHHHWTPILKAMGVDESILNGKNQPCPLNGCGGTDRFQYTDKFGEGNYHCRTCGAGGGLKLAQAVLGLRFGELLDAIERQLGVVRALPAGGSGPSPERMKRLCQRIWNEAKPIAMGDDVDRYLRNRGIALTTYPRSLRFHPALGYYDKTPGQQRAKKIADYPAMIACVQGADGHAITLHRTYLTDGRKALGEQSKKVLSSGINGAAVRLDEPAEELAITEGIETGLAVRLSTGKQVWSALNCGNLEKLWIPPTVKRVCIYADNDADAEFAGQASAFALAQRLVREAKRDAMDRKVQVFVPRQAGADWADIWFARVAAEAKAA</sequence>
<evidence type="ECO:0000313" key="2">
    <source>
        <dbReference type="EMBL" id="OWQ91033.1"/>
    </source>
</evidence>
<evidence type="ECO:0000259" key="1">
    <source>
        <dbReference type="SMART" id="SM00778"/>
    </source>
</evidence>
<dbReference type="GO" id="GO:0004386">
    <property type="term" value="F:helicase activity"/>
    <property type="evidence" value="ECO:0007669"/>
    <property type="project" value="InterPro"/>
</dbReference>
<protein>
    <submittedName>
        <fullName evidence="2">Zinc-binding protein</fullName>
    </submittedName>
</protein>
<name>A0A246JEG8_9BURK</name>
<evidence type="ECO:0000313" key="3">
    <source>
        <dbReference type="Proteomes" id="UP000197468"/>
    </source>
</evidence>